<comment type="caution">
    <text evidence="2">The sequence shown here is derived from an EMBL/GenBank/DDBJ whole genome shotgun (WGS) entry which is preliminary data.</text>
</comment>
<feature type="region of interest" description="Disordered" evidence="1">
    <location>
        <begin position="476"/>
        <end position="562"/>
    </location>
</feature>
<proteinExistence type="predicted"/>
<protein>
    <submittedName>
        <fullName evidence="2">Uncharacterized protein</fullName>
    </submittedName>
</protein>
<dbReference type="Proteomes" id="UP000605986">
    <property type="component" value="Unassembled WGS sequence"/>
</dbReference>
<reference evidence="2" key="1">
    <citation type="submission" date="2020-01" db="EMBL/GenBank/DDBJ databases">
        <title>Identification and distribution of gene clusters putatively required for synthesis of sphingolipid metabolism inhibitors in phylogenetically diverse species of the filamentous fungus Fusarium.</title>
        <authorList>
            <person name="Kim H.-S."/>
            <person name="Busman M."/>
            <person name="Brown D.W."/>
            <person name="Divon H."/>
            <person name="Uhlig S."/>
            <person name="Proctor R.H."/>
        </authorList>
    </citation>
    <scope>NUCLEOTIDE SEQUENCE</scope>
    <source>
        <strain evidence="2">NRRL 53441</strain>
    </source>
</reference>
<dbReference type="EMBL" id="JAADJG010000915">
    <property type="protein sequence ID" value="KAF4434165.1"/>
    <property type="molecule type" value="Genomic_DNA"/>
</dbReference>
<evidence type="ECO:0000313" key="2">
    <source>
        <dbReference type="EMBL" id="KAF4434165.1"/>
    </source>
</evidence>
<gene>
    <name evidence="2" type="ORF">F53441_13718</name>
</gene>
<dbReference type="OrthoDB" id="5089753at2759"/>
<feature type="compositionally biased region" description="Low complexity" evidence="1">
    <location>
        <begin position="496"/>
        <end position="505"/>
    </location>
</feature>
<keyword evidence="3" id="KW-1185">Reference proteome</keyword>
<evidence type="ECO:0000256" key="1">
    <source>
        <dbReference type="SAM" id="MobiDB-lite"/>
    </source>
</evidence>
<feature type="compositionally biased region" description="Low complexity" evidence="1">
    <location>
        <begin position="68"/>
        <end position="82"/>
    </location>
</feature>
<sequence>MATSVPFNSGLLAKFKADYFATPQSPFQQAYSKALLSTDASVRDGKIDAALKQYGYESLTQSQIDSISNPSSALPAATAANTPPSPPDTHPDTEDAKAWIFLAFTGSYNINSDGFPDGAIEVVVGTDGTLDFGLGQTPLKSIVLADDQNNPWVQWNATQSEWYMVQFTSKFDKALGSVIREIGGFHCVVSTDGKQINTPIKAQSTSLKPHHLNSEEEFKALLSQHFTWAGIAFAGLLMLGINRAKHYKESREAKEKEEGIYKERLEVIQDITRKGADIAAKESLKSANTVERKELHTRMREAIQNIVQKYYENPANAGVDRDAAASALTQECKTAAATVLRGWPKEIADGHPSKLKNEVDSYMKDNNLMATADRAKMSEYFSTAVDQTALKAFKSATDASGSPGAGLDAVAENYLQLGLLNHQLKSIGSRLQASPGNIAAADTALKEAKDRAAQKTETANTSRDAWTNLVDQIKEAKEKNQDTTALEEDKQKAETEYQAAKASAEQAEKEVTEKETEHQRVTKEQTSLKEEEEEGNGKRSKMEEETGETEKRVTEHLYRERE</sequence>
<name>A0A8H4NEB1_9HYPO</name>
<feature type="compositionally biased region" description="Basic and acidic residues" evidence="1">
    <location>
        <begin position="476"/>
        <end position="495"/>
    </location>
</feature>
<accession>A0A8H4NEB1</accession>
<dbReference type="AlphaFoldDB" id="A0A8H4NEB1"/>
<evidence type="ECO:0000313" key="3">
    <source>
        <dbReference type="Proteomes" id="UP000605986"/>
    </source>
</evidence>
<organism evidence="2 3">
    <name type="scientific">Fusarium austroafricanum</name>
    <dbReference type="NCBI Taxonomy" id="2364996"/>
    <lineage>
        <taxon>Eukaryota</taxon>
        <taxon>Fungi</taxon>
        <taxon>Dikarya</taxon>
        <taxon>Ascomycota</taxon>
        <taxon>Pezizomycotina</taxon>
        <taxon>Sordariomycetes</taxon>
        <taxon>Hypocreomycetidae</taxon>
        <taxon>Hypocreales</taxon>
        <taxon>Nectriaceae</taxon>
        <taxon>Fusarium</taxon>
        <taxon>Fusarium concolor species complex</taxon>
    </lineage>
</organism>
<feature type="region of interest" description="Disordered" evidence="1">
    <location>
        <begin position="66"/>
        <end position="92"/>
    </location>
</feature>
<feature type="compositionally biased region" description="Basic and acidic residues" evidence="1">
    <location>
        <begin position="506"/>
        <end position="562"/>
    </location>
</feature>